<organism evidence="3">
    <name type="scientific">viral metagenome</name>
    <dbReference type="NCBI Taxonomy" id="1070528"/>
    <lineage>
        <taxon>unclassified sequences</taxon>
        <taxon>metagenomes</taxon>
        <taxon>organismal metagenomes</taxon>
    </lineage>
</organism>
<feature type="compositionally biased region" description="Basic and acidic residues" evidence="1">
    <location>
        <begin position="1"/>
        <end position="15"/>
    </location>
</feature>
<evidence type="ECO:0000313" key="3">
    <source>
        <dbReference type="EMBL" id="QHT05014.1"/>
    </source>
</evidence>
<dbReference type="InterPro" id="IPR007125">
    <property type="entry name" value="H2A/H2B/H3"/>
</dbReference>
<feature type="region of interest" description="Disordered" evidence="1">
    <location>
        <begin position="194"/>
        <end position="261"/>
    </location>
</feature>
<proteinExistence type="predicted"/>
<dbReference type="InterPro" id="IPR009072">
    <property type="entry name" value="Histone-fold"/>
</dbReference>
<sequence length="387" mass="43086">MELRSRKNQVGERVLRSGAPQAARKVPRGKPKPAPAQKVSVPKSRAERAAARNDRVPQMVNVPPVQPEPAIRRSASKPEVIAPAPVIRRGDSKTEVIEPEPVMRRGDSKTEVIEPEPVMRRGDSKMEVIEPEPVMRRGDSKMEVIEPEPVVGKRSSSKVDIAVEKVPSPVRPVQAEAPLAPEVAQKLLQQLDGTQAKHAMKTTGGRGGNPKKTGRQAPAKPGNQPAKPKTGGPNGIPKRRPEVDRKNIVNTERDRKKRFKLDKRLPHTNKNSRRAMLLRGVRIAQRNSSEDVFYKAPFRYLIIQIAQAHNKGDVRYTAESVKVLQEILEFEVIRLLEIAQMASSHARPGRGVADSKPKVLRSDIEFSYRMKFGNHFGDTGLDLVKVY</sequence>
<feature type="region of interest" description="Disordered" evidence="1">
    <location>
        <begin position="1"/>
        <end position="157"/>
    </location>
</feature>
<dbReference type="EMBL" id="MN739448">
    <property type="protein sequence ID" value="QHT05014.1"/>
    <property type="molecule type" value="Genomic_DNA"/>
</dbReference>
<reference evidence="3" key="1">
    <citation type="journal article" date="2020" name="Nature">
        <title>Giant virus diversity and host interactions through global metagenomics.</title>
        <authorList>
            <person name="Schulz F."/>
            <person name="Roux S."/>
            <person name="Paez-Espino D."/>
            <person name="Jungbluth S."/>
            <person name="Walsh D.A."/>
            <person name="Denef V.J."/>
            <person name="McMahon K.D."/>
            <person name="Konstantinidis K.T."/>
            <person name="Eloe-Fadrosh E.A."/>
            <person name="Kyrpides N.C."/>
            <person name="Woyke T."/>
        </authorList>
    </citation>
    <scope>NUCLEOTIDE SEQUENCE</scope>
    <source>
        <strain evidence="3">GVMAG-M-3300021354-14</strain>
    </source>
</reference>
<accession>A0A6C0CMW7</accession>
<evidence type="ECO:0000259" key="2">
    <source>
        <dbReference type="Pfam" id="PF00125"/>
    </source>
</evidence>
<protein>
    <recommendedName>
        <fullName evidence="2">Core Histone H2A/H2B/H3 domain-containing protein</fullName>
    </recommendedName>
</protein>
<dbReference type="AlphaFoldDB" id="A0A6C0CMW7"/>
<feature type="compositionally biased region" description="Basic and acidic residues" evidence="1">
    <location>
        <begin position="44"/>
        <end position="55"/>
    </location>
</feature>
<name>A0A6C0CMW7_9ZZZZ</name>
<feature type="domain" description="Core Histone H2A/H2B/H3" evidence="2">
    <location>
        <begin position="284"/>
        <end position="347"/>
    </location>
</feature>
<evidence type="ECO:0000256" key="1">
    <source>
        <dbReference type="SAM" id="MobiDB-lite"/>
    </source>
</evidence>
<dbReference type="Gene3D" id="1.10.20.10">
    <property type="entry name" value="Histone, subunit A"/>
    <property type="match status" value="1"/>
</dbReference>
<feature type="compositionally biased region" description="Basic and acidic residues" evidence="1">
    <location>
        <begin position="88"/>
        <end position="144"/>
    </location>
</feature>
<dbReference type="GO" id="GO:0046982">
    <property type="term" value="F:protein heterodimerization activity"/>
    <property type="evidence" value="ECO:0007669"/>
    <property type="project" value="InterPro"/>
</dbReference>
<feature type="compositionally biased region" description="Basic and acidic residues" evidence="1">
    <location>
        <begin position="239"/>
        <end position="254"/>
    </location>
</feature>
<dbReference type="Pfam" id="PF00125">
    <property type="entry name" value="Histone"/>
    <property type="match status" value="1"/>
</dbReference>